<comment type="caution">
    <text evidence="4">The sequence shown here is derived from an EMBL/GenBank/DDBJ whole genome shotgun (WGS) entry which is preliminary data.</text>
</comment>
<organism evidence="4 5">
    <name type="scientific">Clostridium vincentii</name>
    <dbReference type="NCBI Taxonomy" id="52704"/>
    <lineage>
        <taxon>Bacteria</taxon>
        <taxon>Bacillati</taxon>
        <taxon>Bacillota</taxon>
        <taxon>Clostridia</taxon>
        <taxon>Eubacteriales</taxon>
        <taxon>Clostridiaceae</taxon>
        <taxon>Clostridium</taxon>
    </lineage>
</organism>
<evidence type="ECO:0000313" key="4">
    <source>
        <dbReference type="EMBL" id="PRR81108.1"/>
    </source>
</evidence>
<protein>
    <submittedName>
        <fullName evidence="4">Uncharacterized protein</fullName>
    </submittedName>
</protein>
<keyword evidence="5" id="KW-1185">Reference proteome</keyword>
<dbReference type="PANTHER" id="PTHR40763:SF5">
    <property type="entry name" value="MEMBRANE PROTEIN"/>
    <property type="match status" value="1"/>
</dbReference>
<keyword evidence="1" id="KW-1133">Transmembrane helix</keyword>
<dbReference type="AlphaFoldDB" id="A0A2T0BB48"/>
<dbReference type="Pfam" id="PF22570">
    <property type="entry name" value="LiaF-TM"/>
    <property type="match status" value="1"/>
</dbReference>
<dbReference type="InterPro" id="IPR024425">
    <property type="entry name" value="LiaF-like_C"/>
</dbReference>
<feature type="transmembrane region" description="Helical" evidence="1">
    <location>
        <begin position="33"/>
        <end position="52"/>
    </location>
</feature>
<keyword evidence="1" id="KW-0472">Membrane</keyword>
<feature type="transmembrane region" description="Helical" evidence="1">
    <location>
        <begin position="84"/>
        <end position="101"/>
    </location>
</feature>
<reference evidence="4 5" key="1">
    <citation type="submission" date="2018-03" db="EMBL/GenBank/DDBJ databases">
        <title>Genome sequence of Clostridium vincentii DSM 10228.</title>
        <authorList>
            <person name="Poehlein A."/>
            <person name="Daniel R."/>
        </authorList>
    </citation>
    <scope>NUCLEOTIDE SEQUENCE [LARGE SCALE GENOMIC DNA]</scope>
    <source>
        <strain evidence="4 5">DSM 10228</strain>
    </source>
</reference>
<dbReference type="EMBL" id="PVXQ01000036">
    <property type="protein sequence ID" value="PRR81108.1"/>
    <property type="molecule type" value="Genomic_DNA"/>
</dbReference>
<keyword evidence="1" id="KW-0812">Transmembrane</keyword>
<evidence type="ECO:0000313" key="5">
    <source>
        <dbReference type="Proteomes" id="UP000239471"/>
    </source>
</evidence>
<dbReference type="Proteomes" id="UP000239471">
    <property type="component" value="Unassembled WGS sequence"/>
</dbReference>
<name>A0A2T0BB48_9CLOT</name>
<proteinExistence type="predicted"/>
<dbReference type="InterPro" id="IPR054331">
    <property type="entry name" value="LiaF_TM"/>
</dbReference>
<evidence type="ECO:0000259" key="2">
    <source>
        <dbReference type="Pfam" id="PF09922"/>
    </source>
</evidence>
<accession>A0A2T0BB48</accession>
<evidence type="ECO:0000259" key="3">
    <source>
        <dbReference type="Pfam" id="PF22570"/>
    </source>
</evidence>
<sequence length="227" mass="24328">MRSKLGNLLWGLAFIVAGVGVAGNVSGIWDFNLFFHGWWTLFIIIPSLISMVQNGVNTGNIIGVVIGALLLVDAQNIIPRNLVGKMIFPIILVLIGISIIFKGKDHNYKSTVHQTKTSRDGFINAVGIFGGGKIRPTNEKVTGVTATAIFGGVDLDLRNAIIDEDIVITSTAIFGGIDIFFPPNVNVKVSSLPIFGGIDNRTIHTSAENAPTIYMKATCVFGGMDIK</sequence>
<dbReference type="RefSeq" id="WP_106060700.1">
    <property type="nucleotide sequence ID" value="NZ_PVXQ01000036.1"/>
</dbReference>
<gene>
    <name evidence="4" type="ORF">CLVI_27820</name>
</gene>
<feature type="domain" description="Cell wall-active antibiotics response LiaF-like C-terminal" evidence="2">
    <location>
        <begin position="130"/>
        <end position="199"/>
    </location>
</feature>
<dbReference type="Pfam" id="PF09922">
    <property type="entry name" value="LiaF-like_C"/>
    <property type="match status" value="1"/>
</dbReference>
<dbReference type="OrthoDB" id="3636235at2"/>
<feature type="domain" description="LiaF transmembrane" evidence="3">
    <location>
        <begin position="9"/>
        <end position="105"/>
    </location>
</feature>
<feature type="transmembrane region" description="Helical" evidence="1">
    <location>
        <begin position="59"/>
        <end position="78"/>
    </location>
</feature>
<dbReference type="PANTHER" id="PTHR40763">
    <property type="entry name" value="MEMBRANE PROTEIN-RELATED"/>
    <property type="match status" value="1"/>
</dbReference>
<evidence type="ECO:0000256" key="1">
    <source>
        <dbReference type="SAM" id="Phobius"/>
    </source>
</evidence>